<dbReference type="InterPro" id="IPR000719">
    <property type="entry name" value="Prot_kinase_dom"/>
</dbReference>
<dbReference type="SUPFAM" id="SSF56112">
    <property type="entry name" value="Protein kinase-like (PK-like)"/>
    <property type="match status" value="1"/>
</dbReference>
<evidence type="ECO:0000313" key="9">
    <source>
        <dbReference type="Proteomes" id="UP001652660"/>
    </source>
</evidence>
<dbReference type="InterPro" id="IPR001245">
    <property type="entry name" value="Ser-Thr/Tyr_kinase_cat_dom"/>
</dbReference>
<keyword evidence="2" id="KW-0808">Transferase</keyword>
<evidence type="ECO:0000256" key="1">
    <source>
        <dbReference type="ARBA" id="ARBA00022527"/>
    </source>
</evidence>
<dbReference type="InterPro" id="IPR017441">
    <property type="entry name" value="Protein_kinase_ATP_BS"/>
</dbReference>
<dbReference type="PANTHER" id="PTHR44329:SF73">
    <property type="entry name" value="OS01G0201200 PROTEIN"/>
    <property type="match status" value="1"/>
</dbReference>
<dbReference type="GeneID" id="140036033"/>
<dbReference type="SMART" id="SM00220">
    <property type="entry name" value="S_TKc"/>
    <property type="match status" value="1"/>
</dbReference>
<keyword evidence="4" id="KW-0418">Kinase</keyword>
<gene>
    <name evidence="10" type="primary">LOC140036033</name>
</gene>
<evidence type="ECO:0000256" key="4">
    <source>
        <dbReference type="ARBA" id="ARBA00022777"/>
    </source>
</evidence>
<dbReference type="CDD" id="cd13999">
    <property type="entry name" value="STKc_MAP3K-like"/>
    <property type="match status" value="1"/>
</dbReference>
<keyword evidence="3 6" id="KW-0547">Nucleotide-binding</keyword>
<dbReference type="PROSITE" id="PS00107">
    <property type="entry name" value="PROTEIN_KINASE_ATP"/>
    <property type="match status" value="1"/>
</dbReference>
<dbReference type="PANTHER" id="PTHR44329">
    <property type="entry name" value="SERINE/THREONINE-PROTEIN KINASE TNNI3K-RELATED"/>
    <property type="match status" value="1"/>
</dbReference>
<reference evidence="10" key="1">
    <citation type="submission" date="2025-08" db="UniProtKB">
        <authorList>
            <consortium name="RefSeq"/>
        </authorList>
    </citation>
    <scope>IDENTIFICATION</scope>
    <source>
        <tissue evidence="10">Leaves</tissue>
    </source>
</reference>
<dbReference type="Gene3D" id="3.30.200.20">
    <property type="entry name" value="Phosphorylase Kinase, domain 1"/>
    <property type="match status" value="1"/>
</dbReference>
<dbReference type="InterPro" id="IPR008271">
    <property type="entry name" value="Ser/Thr_kinase_AS"/>
</dbReference>
<accession>A0ABM4WNP8</accession>
<dbReference type="Pfam" id="PF07714">
    <property type="entry name" value="PK_Tyr_Ser-Thr"/>
    <property type="match status" value="1"/>
</dbReference>
<evidence type="ECO:0000256" key="5">
    <source>
        <dbReference type="ARBA" id="ARBA00022840"/>
    </source>
</evidence>
<protein>
    <submittedName>
        <fullName evidence="10">Serine/threonine/tyrosine-protein kinase HT1-like</fullName>
    </submittedName>
</protein>
<name>A0ABM4WNP8_COFAR</name>
<proteinExistence type="inferred from homology"/>
<feature type="binding site" evidence="6">
    <location>
        <position position="77"/>
    </location>
    <ligand>
        <name>ATP</name>
        <dbReference type="ChEBI" id="CHEBI:30616"/>
    </ligand>
</feature>
<comment type="similarity">
    <text evidence="7">Belongs to the protein kinase superfamily.</text>
</comment>
<evidence type="ECO:0000256" key="6">
    <source>
        <dbReference type="PROSITE-ProRule" id="PRU10141"/>
    </source>
</evidence>
<dbReference type="PROSITE" id="PS50011">
    <property type="entry name" value="PROTEIN_KINASE_DOM"/>
    <property type="match status" value="1"/>
</dbReference>
<keyword evidence="9" id="KW-1185">Reference proteome</keyword>
<dbReference type="PRINTS" id="PR00109">
    <property type="entry name" value="TYRKINASE"/>
</dbReference>
<keyword evidence="5 6" id="KW-0067">ATP-binding</keyword>
<dbReference type="InterPro" id="IPR051681">
    <property type="entry name" value="Ser/Thr_Kinases-Pseudokinases"/>
</dbReference>
<organism evidence="9 10">
    <name type="scientific">Coffea arabica</name>
    <name type="common">Arabian coffee</name>
    <dbReference type="NCBI Taxonomy" id="13443"/>
    <lineage>
        <taxon>Eukaryota</taxon>
        <taxon>Viridiplantae</taxon>
        <taxon>Streptophyta</taxon>
        <taxon>Embryophyta</taxon>
        <taxon>Tracheophyta</taxon>
        <taxon>Spermatophyta</taxon>
        <taxon>Magnoliopsida</taxon>
        <taxon>eudicotyledons</taxon>
        <taxon>Gunneridae</taxon>
        <taxon>Pentapetalae</taxon>
        <taxon>asterids</taxon>
        <taxon>lamiids</taxon>
        <taxon>Gentianales</taxon>
        <taxon>Rubiaceae</taxon>
        <taxon>Ixoroideae</taxon>
        <taxon>Gardenieae complex</taxon>
        <taxon>Bertiereae - Coffeeae clade</taxon>
        <taxon>Coffeeae</taxon>
        <taxon>Coffea</taxon>
    </lineage>
</organism>
<evidence type="ECO:0000256" key="3">
    <source>
        <dbReference type="ARBA" id="ARBA00022741"/>
    </source>
</evidence>
<evidence type="ECO:0000256" key="2">
    <source>
        <dbReference type="ARBA" id="ARBA00022679"/>
    </source>
</evidence>
<sequence>MKIEVENIKSKRTSPALTKFFGHVRSRKMASSETVEDDDRWHEQVDLSKLLLGPKLGEGTHGKIYRGNYNDESVAVKVSKVPDDPDCDGKRDLHGTVEKKFNQESALLLRLHHPNVLKFVGVWRQPPVFGIITEYLSGGSLRSYLNKIEHQHKSVPLPTVVSMALDIARGMAYIHSQGIVHRDLKPDNVLISEDFHLKIADFGDACEEAHCHLLADRTGTLRWMAPEMMKQKKSYNRKIDVYSFGLMLCEMIAGTIPFEGMAPEAVVFGVLNKDLRPTVPQRCPPAMRELIVQCWSSNPGKRPEFWQIVKVLEKFETSLASEGSLNNLVLNLTSQHDKKRLLLHWIQKLDPIRHSDKLINTAYNRRPIMVS</sequence>
<dbReference type="Gene3D" id="1.10.510.10">
    <property type="entry name" value="Transferase(Phosphotransferase) domain 1"/>
    <property type="match status" value="1"/>
</dbReference>
<dbReference type="InterPro" id="IPR011009">
    <property type="entry name" value="Kinase-like_dom_sf"/>
</dbReference>
<dbReference type="Proteomes" id="UP001652660">
    <property type="component" value="Chromosome 2c"/>
</dbReference>
<feature type="domain" description="Protein kinase" evidence="8">
    <location>
        <begin position="50"/>
        <end position="315"/>
    </location>
</feature>
<evidence type="ECO:0000313" key="10">
    <source>
        <dbReference type="RefSeq" id="XP_071933407.1"/>
    </source>
</evidence>
<evidence type="ECO:0000259" key="8">
    <source>
        <dbReference type="PROSITE" id="PS50011"/>
    </source>
</evidence>
<keyword evidence="1 7" id="KW-0723">Serine/threonine-protein kinase</keyword>
<dbReference type="RefSeq" id="XP_071933407.1">
    <property type="nucleotide sequence ID" value="XM_072077306.1"/>
</dbReference>
<evidence type="ECO:0000256" key="7">
    <source>
        <dbReference type="RuleBase" id="RU000304"/>
    </source>
</evidence>
<dbReference type="PROSITE" id="PS00108">
    <property type="entry name" value="PROTEIN_KINASE_ST"/>
    <property type="match status" value="1"/>
</dbReference>